<protein>
    <submittedName>
        <fullName evidence="1">Uncharacterized protein</fullName>
    </submittedName>
</protein>
<dbReference type="EnsemblMetazoa" id="ACOM042204-RA">
    <property type="protein sequence ID" value="ACOM042204-PA.1"/>
    <property type="gene ID" value="ACOM042204"/>
</dbReference>
<proteinExistence type="predicted"/>
<dbReference type="Proteomes" id="UP000075882">
    <property type="component" value="Unassembled WGS sequence"/>
</dbReference>
<evidence type="ECO:0000313" key="1">
    <source>
        <dbReference type="EnsemblMetazoa" id="ACOM042204-PA.1"/>
    </source>
</evidence>
<name>A0A8W7Q373_ANOCL</name>
<dbReference type="AlphaFoldDB" id="A0A8W7Q373"/>
<sequence length="490" mass="53046">MLQRLGRANAAVRVRFEQPFEQLVRIGPVLIAIRVADRFRLVVASTGTNGAAPLAQAGVGRFATVIATVPLLLVPPGRRTRAASYGYSTRIAAARTGAQLAPIVDRAEVLTQATQAVRPFGHRFRIAVQRAVESAGRFPHPLVPEHLDHVRERGQIVDVAEERVELAQQPEKDDARRPDVDGGRLVRILQQHLRRPVAGRTGPRRIHLRPHQAPVAHLRPALHADGGGGRLASVLRPPELLGRDGTPPRSFVVLFESLSGRLSAFRTGTTGPVCFGFSCSHLAGAAVSGQGSGARSDSTPWISRAIRVGWLVGVISLIANWRRAPTGRCCSLRSVASETVLNVPLSIMPCTTYRSQTVSFSRWDTSAAAIDVAASAAIVKLLLLLRGERAGRCNKYWAKNRVSLHASGMQHNRGGCRCGVLSMKRIITGALAHHCSLHGAEARRDSSGKETLAHDPIAVYLVLPPFLRESKVQPVVGGAWNVDPRHRFRG</sequence>
<organism evidence="1">
    <name type="scientific">Anopheles coluzzii</name>
    <name type="common">African malaria mosquito</name>
    <dbReference type="NCBI Taxonomy" id="1518534"/>
    <lineage>
        <taxon>Eukaryota</taxon>
        <taxon>Metazoa</taxon>
        <taxon>Ecdysozoa</taxon>
        <taxon>Arthropoda</taxon>
        <taxon>Hexapoda</taxon>
        <taxon>Insecta</taxon>
        <taxon>Pterygota</taxon>
        <taxon>Neoptera</taxon>
        <taxon>Endopterygota</taxon>
        <taxon>Diptera</taxon>
        <taxon>Nematocera</taxon>
        <taxon>Culicoidea</taxon>
        <taxon>Culicidae</taxon>
        <taxon>Anophelinae</taxon>
        <taxon>Anopheles</taxon>
    </lineage>
</organism>
<accession>A0A8W7Q373</accession>
<reference evidence="1" key="1">
    <citation type="submission" date="2022-08" db="UniProtKB">
        <authorList>
            <consortium name="EnsemblMetazoa"/>
        </authorList>
    </citation>
    <scope>IDENTIFICATION</scope>
</reference>